<evidence type="ECO:0000256" key="2">
    <source>
        <dbReference type="ARBA" id="ARBA00022651"/>
    </source>
</evidence>
<dbReference type="Pfam" id="PF04616">
    <property type="entry name" value="Glyco_hydro_43"/>
    <property type="match status" value="1"/>
</dbReference>
<evidence type="ECO:0000256" key="6">
    <source>
        <dbReference type="PIRSR" id="PIRSR606710-2"/>
    </source>
</evidence>
<keyword evidence="8" id="KW-1185">Reference proteome</keyword>
<sequence>MLVFALFQMCGICQNPILPVKEGMTDPHIHVYDGKAYIVVDHDSSINNKWFEMNYWAMYSSPDLVNWKKEYTSHPEETFIGRPYNECWGSGFAKRNGRFYWYLSQYNLAIGVMTAPSPGGPWRDPIGYPLIKPGTAPTDPYDPAIVEINGNYYIVFGVWNFIYRG</sequence>
<dbReference type="Gene3D" id="2.115.10.20">
    <property type="entry name" value="Glycosyl hydrolase domain, family 43"/>
    <property type="match status" value="1"/>
</dbReference>
<dbReference type="AlphaFoldDB" id="A0A5J5IF64"/>
<evidence type="ECO:0000256" key="5">
    <source>
        <dbReference type="ARBA" id="ARBA00023295"/>
    </source>
</evidence>
<evidence type="ECO:0000256" key="4">
    <source>
        <dbReference type="ARBA" id="ARBA00023277"/>
    </source>
</evidence>
<evidence type="ECO:0000313" key="7">
    <source>
        <dbReference type="EMBL" id="KAA9036103.1"/>
    </source>
</evidence>
<dbReference type="RefSeq" id="WP_150416570.1">
    <property type="nucleotide sequence ID" value="NZ_VYQF01000009.1"/>
</dbReference>
<dbReference type="InterPro" id="IPR006710">
    <property type="entry name" value="Glyco_hydro_43"/>
</dbReference>
<reference evidence="7 8" key="1">
    <citation type="submission" date="2019-09" db="EMBL/GenBank/DDBJ databases">
        <title>Draft genome sequence of Ginsengibacter sp. BR5-29.</title>
        <authorList>
            <person name="Im W.-T."/>
        </authorList>
    </citation>
    <scope>NUCLEOTIDE SEQUENCE [LARGE SCALE GENOMIC DNA]</scope>
    <source>
        <strain evidence="7 8">BR5-29</strain>
    </source>
</reference>
<keyword evidence="2" id="KW-0858">Xylan degradation</keyword>
<evidence type="ECO:0000256" key="1">
    <source>
        <dbReference type="ARBA" id="ARBA00009865"/>
    </source>
</evidence>
<comment type="caution">
    <text evidence="7">The sequence shown here is derived from an EMBL/GenBank/DDBJ whole genome shotgun (WGS) entry which is preliminary data.</text>
</comment>
<proteinExistence type="inferred from homology"/>
<evidence type="ECO:0000256" key="3">
    <source>
        <dbReference type="ARBA" id="ARBA00022801"/>
    </source>
</evidence>
<gene>
    <name evidence="7" type="ORF">FW778_19635</name>
</gene>
<dbReference type="Proteomes" id="UP000326903">
    <property type="component" value="Unassembled WGS sequence"/>
</dbReference>
<dbReference type="InterPro" id="IPR023296">
    <property type="entry name" value="Glyco_hydro_beta-prop_sf"/>
</dbReference>
<evidence type="ECO:0000313" key="8">
    <source>
        <dbReference type="Proteomes" id="UP000326903"/>
    </source>
</evidence>
<dbReference type="EMBL" id="VYQF01000009">
    <property type="protein sequence ID" value="KAA9036103.1"/>
    <property type="molecule type" value="Genomic_DNA"/>
</dbReference>
<keyword evidence="4" id="KW-0119">Carbohydrate metabolism</keyword>
<keyword evidence="3 7" id="KW-0378">Hydrolase</keyword>
<dbReference type="PANTHER" id="PTHR43772:SF2">
    <property type="entry name" value="PUTATIVE (AFU_ORTHOLOGUE AFUA_2G04480)-RELATED"/>
    <property type="match status" value="1"/>
</dbReference>
<accession>A0A5J5IF64</accession>
<dbReference type="GO" id="GO:0045493">
    <property type="term" value="P:xylan catabolic process"/>
    <property type="evidence" value="ECO:0007669"/>
    <property type="project" value="UniProtKB-KW"/>
</dbReference>
<feature type="site" description="Important for catalytic activity, responsible for pKa modulation of the active site Glu and correct orientation of both the proton donor and substrate" evidence="6">
    <location>
        <position position="142"/>
    </location>
</feature>
<dbReference type="InterPro" id="IPR052176">
    <property type="entry name" value="Glycosyl_Hydrlase_43_Enz"/>
</dbReference>
<dbReference type="SUPFAM" id="SSF75005">
    <property type="entry name" value="Arabinanase/levansucrase/invertase"/>
    <property type="match status" value="1"/>
</dbReference>
<keyword evidence="5" id="KW-0326">Glycosidase</keyword>
<name>A0A5J5IF64_9BACT</name>
<comment type="similarity">
    <text evidence="1">Belongs to the glycosyl hydrolase 43 family.</text>
</comment>
<organism evidence="7 8">
    <name type="scientific">Ginsengibacter hankyongi</name>
    <dbReference type="NCBI Taxonomy" id="2607284"/>
    <lineage>
        <taxon>Bacteria</taxon>
        <taxon>Pseudomonadati</taxon>
        <taxon>Bacteroidota</taxon>
        <taxon>Chitinophagia</taxon>
        <taxon>Chitinophagales</taxon>
        <taxon>Chitinophagaceae</taxon>
        <taxon>Ginsengibacter</taxon>
    </lineage>
</organism>
<protein>
    <submittedName>
        <fullName evidence="7">Family 43 glycosylhydrolase</fullName>
    </submittedName>
</protein>
<dbReference type="GO" id="GO:0004553">
    <property type="term" value="F:hydrolase activity, hydrolyzing O-glycosyl compounds"/>
    <property type="evidence" value="ECO:0007669"/>
    <property type="project" value="InterPro"/>
</dbReference>
<keyword evidence="2" id="KW-0624">Polysaccharide degradation</keyword>
<dbReference type="PANTHER" id="PTHR43772">
    <property type="entry name" value="ENDO-1,4-BETA-XYLANASE"/>
    <property type="match status" value="1"/>
</dbReference>